<keyword evidence="2" id="KW-0503">Monooxygenase</keyword>
<comment type="similarity">
    <text evidence="1 2">Belongs to the cytochrome P450 family.</text>
</comment>
<evidence type="ECO:0000256" key="1">
    <source>
        <dbReference type="ARBA" id="ARBA00010617"/>
    </source>
</evidence>
<reference evidence="3 4" key="1">
    <citation type="journal article" date="2017" name="Front. Microbiol.">
        <title>Genome of Ca. Pandoraea novymonadis, an Endosymbiotic Bacterium of the Trypanosomatid Novymonas esmeraldas.</title>
        <authorList>
            <person name="Kostygov A.Y."/>
            <person name="Butenko A."/>
            <person name="Nenarokova A."/>
            <person name="Tashyreva D."/>
            <person name="Flegontov P."/>
            <person name="Lukes J."/>
            <person name="Yurchenko V."/>
        </authorList>
    </citation>
    <scope>NUCLEOTIDE SEQUENCE [LARGE SCALE GENOMIC DNA]</scope>
    <source>
        <strain evidence="3 4">E262</strain>
    </source>
</reference>
<dbReference type="PANTHER" id="PTHR46696:SF1">
    <property type="entry name" value="CYTOCHROME P450 YJIB-RELATED"/>
    <property type="match status" value="1"/>
</dbReference>
<dbReference type="PROSITE" id="PS00086">
    <property type="entry name" value="CYTOCHROME_P450"/>
    <property type="match status" value="1"/>
</dbReference>
<accession>A0ABX5FEK5</accession>
<keyword evidence="2" id="KW-0560">Oxidoreductase</keyword>
<dbReference type="PANTHER" id="PTHR46696">
    <property type="entry name" value="P450, PUTATIVE (EUROFUNG)-RELATED"/>
    <property type="match status" value="1"/>
</dbReference>
<gene>
    <name evidence="3" type="primary">bioI</name>
    <name evidence="3" type="ORF">BZL35_00343</name>
</gene>
<dbReference type="CDD" id="cd20625">
    <property type="entry name" value="CYP164-like"/>
    <property type="match status" value="1"/>
</dbReference>
<protein>
    <submittedName>
        <fullName evidence="3">Biotin biosynthesis cytochrome P450</fullName>
    </submittedName>
</protein>
<evidence type="ECO:0000256" key="2">
    <source>
        <dbReference type="RuleBase" id="RU000461"/>
    </source>
</evidence>
<dbReference type="Pfam" id="PF00067">
    <property type="entry name" value="p450"/>
    <property type="match status" value="1"/>
</dbReference>
<keyword evidence="4" id="KW-1185">Reference proteome</keyword>
<organism evidence="3 4">
    <name type="scientific">Candidatus Pandoraea novymonadis</name>
    <dbReference type="NCBI Taxonomy" id="1808959"/>
    <lineage>
        <taxon>Bacteria</taxon>
        <taxon>Pseudomonadati</taxon>
        <taxon>Pseudomonadota</taxon>
        <taxon>Betaproteobacteria</taxon>
        <taxon>Burkholderiales</taxon>
        <taxon>Burkholderiaceae</taxon>
        <taxon>Pandoraea</taxon>
    </lineage>
</organism>
<dbReference type="SUPFAM" id="SSF48264">
    <property type="entry name" value="Cytochrome P450"/>
    <property type="match status" value="1"/>
</dbReference>
<evidence type="ECO:0000313" key="3">
    <source>
        <dbReference type="EMBL" id="PSB92115.1"/>
    </source>
</evidence>
<dbReference type="InterPro" id="IPR002397">
    <property type="entry name" value="Cyt_P450_B"/>
</dbReference>
<dbReference type="Gene3D" id="1.10.630.10">
    <property type="entry name" value="Cytochrome P450"/>
    <property type="match status" value="1"/>
</dbReference>
<dbReference type="InterPro" id="IPR001128">
    <property type="entry name" value="Cyt_P450"/>
</dbReference>
<dbReference type="RefSeq" id="WP_106182263.1">
    <property type="nucleotide sequence ID" value="NZ_MUHY01000001.1"/>
</dbReference>
<comment type="caution">
    <text evidence="3">The sequence shown here is derived from an EMBL/GenBank/DDBJ whole genome shotgun (WGS) entry which is preliminary data.</text>
</comment>
<dbReference type="InterPro" id="IPR017972">
    <property type="entry name" value="Cyt_P450_CS"/>
</dbReference>
<dbReference type="EMBL" id="MUHY01000001">
    <property type="protein sequence ID" value="PSB92115.1"/>
    <property type="molecule type" value="Genomic_DNA"/>
</dbReference>
<keyword evidence="2" id="KW-0408">Iron</keyword>
<keyword evidence="2" id="KW-0479">Metal-binding</keyword>
<dbReference type="InterPro" id="IPR036396">
    <property type="entry name" value="Cyt_P450_sf"/>
</dbReference>
<dbReference type="Proteomes" id="UP000242660">
    <property type="component" value="Unassembled WGS sequence"/>
</dbReference>
<proteinExistence type="inferred from homology"/>
<dbReference type="PRINTS" id="PR00359">
    <property type="entry name" value="BP450"/>
</dbReference>
<keyword evidence="2" id="KW-0349">Heme</keyword>
<evidence type="ECO:0000313" key="4">
    <source>
        <dbReference type="Proteomes" id="UP000242660"/>
    </source>
</evidence>
<sequence length="425" mass="47618">MNLITGTKVHSHPLNESWEEAPVWSEVYCKGAWVLSSYRDVAAALRDPRFSVARAARWVNSSIDPTKIADQHQRQDKNALREFKRLLSRSLLFIDGHAHIRLRRAIAGEFNSTALQKRAPRISGIVDQLIKNIISKATLDSTGRQTIHFDYISEFAQPIPALVIADLMGVTPEIQSQFIKSASSIATFIGSPIPTIEQAFAAQEALVKIRDYFNQMLNQPNLLDSESITAKLLKKKQKGQISTVEMLAQSCTLLFAGYETTRHLLGNGMLALLRHPAQWKSLQNSPELLPRALRELLRYDSPIQYTGRRLRQDVSIQGCLLRKGQLAILDIASANRDPRCFISPNRLDINRDERNHLSFGYGPHACVGATLTYMEANIAFQSLMKALPRLQLTSDKPLWQSNKAYHGLTSLPLTCVLTPQISLAS</sequence>
<name>A0ABX5FEK5_9BURK</name>